<evidence type="ECO:0000256" key="3">
    <source>
        <dbReference type="ARBA" id="ARBA00022553"/>
    </source>
</evidence>
<feature type="domain" description="WW" evidence="5">
    <location>
        <begin position="31"/>
        <end position="65"/>
    </location>
</feature>
<feature type="compositionally biased region" description="Low complexity" evidence="4">
    <location>
        <begin position="236"/>
        <end position="251"/>
    </location>
</feature>
<dbReference type="PROSITE" id="PS50020">
    <property type="entry name" value="WW_DOMAIN_2"/>
    <property type="match status" value="1"/>
</dbReference>
<evidence type="ECO:0000313" key="7">
    <source>
        <dbReference type="EnsemblPlants" id="Pp3c17_15100V3.1"/>
    </source>
</evidence>
<dbReference type="InterPro" id="IPR036020">
    <property type="entry name" value="WW_dom_sf"/>
</dbReference>
<evidence type="ECO:0000259" key="5">
    <source>
        <dbReference type="PROSITE" id="PS50020"/>
    </source>
</evidence>
<feature type="compositionally biased region" description="Polar residues" evidence="4">
    <location>
        <begin position="252"/>
        <end position="261"/>
    </location>
</feature>
<feature type="region of interest" description="Disordered" evidence="4">
    <location>
        <begin position="124"/>
        <end position="175"/>
    </location>
</feature>
<feature type="compositionally biased region" description="Polar residues" evidence="4">
    <location>
        <begin position="148"/>
        <end position="172"/>
    </location>
</feature>
<dbReference type="Proteomes" id="UP000006727">
    <property type="component" value="Chromosome 17"/>
</dbReference>
<dbReference type="KEGG" id="ppp:112294049"/>
<evidence type="ECO:0000256" key="2">
    <source>
        <dbReference type="ARBA" id="ARBA00022490"/>
    </source>
</evidence>
<dbReference type="PANTHER" id="PTHR14791">
    <property type="entry name" value="BOMB/KIRA PROTEINS"/>
    <property type="match status" value="1"/>
</dbReference>
<keyword evidence="3" id="KW-0597">Phosphoprotein</keyword>
<dbReference type="FunCoup" id="A0A2K1J405">
    <property type="interactions" value="572"/>
</dbReference>
<evidence type="ECO:0000256" key="4">
    <source>
        <dbReference type="SAM" id="MobiDB-lite"/>
    </source>
</evidence>
<accession>A0A2K1J405</accession>
<dbReference type="GeneID" id="112294049"/>
<gene>
    <name evidence="7" type="primary">LOC112294049</name>
    <name evidence="6" type="ORF">PHYPA_022115</name>
</gene>
<dbReference type="EMBL" id="ABEU02000017">
    <property type="protein sequence ID" value="PNR36264.1"/>
    <property type="molecule type" value="Genomic_DNA"/>
</dbReference>
<feature type="region of interest" description="Disordered" evidence="4">
    <location>
        <begin position="223"/>
        <end position="294"/>
    </location>
</feature>
<dbReference type="Gramene" id="Pp3c17_15100V3.2">
    <property type="protein sequence ID" value="Pp3c17_15100V3.2"/>
    <property type="gene ID" value="Pp3c17_15100"/>
</dbReference>
<dbReference type="InterPro" id="IPR056440">
    <property type="entry name" value="Zn-ribbon_GIR1"/>
</dbReference>
<organism evidence="6">
    <name type="scientific">Physcomitrium patens</name>
    <name type="common">Spreading-leaved earth moss</name>
    <name type="synonym">Physcomitrella patens</name>
    <dbReference type="NCBI Taxonomy" id="3218"/>
    <lineage>
        <taxon>Eukaryota</taxon>
        <taxon>Viridiplantae</taxon>
        <taxon>Streptophyta</taxon>
        <taxon>Embryophyta</taxon>
        <taxon>Bryophyta</taxon>
        <taxon>Bryophytina</taxon>
        <taxon>Bryopsida</taxon>
        <taxon>Funariidae</taxon>
        <taxon>Funariales</taxon>
        <taxon>Funariaceae</taxon>
        <taxon>Physcomitrium</taxon>
    </lineage>
</organism>
<dbReference type="OMA" id="FSHERET"/>
<dbReference type="OrthoDB" id="1930512at2759"/>
<evidence type="ECO:0000256" key="1">
    <source>
        <dbReference type="ARBA" id="ARBA00004496"/>
    </source>
</evidence>
<name>A0A2K1J405_PHYPA</name>
<dbReference type="Gramene" id="Pp3c17_15100V3.1">
    <property type="protein sequence ID" value="Pp3c17_15100V3.1"/>
    <property type="gene ID" value="Pp3c17_15100"/>
</dbReference>
<dbReference type="InterPro" id="IPR051105">
    <property type="entry name" value="WWC/KIBRA_Hippo_Reg"/>
</dbReference>
<proteinExistence type="predicted"/>
<dbReference type="Gene3D" id="2.20.70.10">
    <property type="match status" value="1"/>
</dbReference>
<dbReference type="GO" id="GO:0005737">
    <property type="term" value="C:cytoplasm"/>
    <property type="evidence" value="ECO:0007669"/>
    <property type="project" value="UniProtKB-SubCell"/>
</dbReference>
<dbReference type="SUPFAM" id="SSF51045">
    <property type="entry name" value="WW domain"/>
    <property type="match status" value="1"/>
</dbReference>
<dbReference type="PaxDb" id="3218-PP1S98_171V6.1"/>
<reference evidence="7" key="3">
    <citation type="submission" date="2020-12" db="UniProtKB">
        <authorList>
            <consortium name="EnsemblPlants"/>
        </authorList>
    </citation>
    <scope>IDENTIFICATION</scope>
</reference>
<feature type="compositionally biased region" description="Polar residues" evidence="4">
    <location>
        <begin position="271"/>
        <end position="286"/>
    </location>
</feature>
<dbReference type="RefSeq" id="XP_024399927.1">
    <property type="nucleotide sequence ID" value="XM_024544159.2"/>
</dbReference>
<dbReference type="Pfam" id="PF24747">
    <property type="entry name" value="Zn-ribbon_GIR1"/>
    <property type="match status" value="1"/>
</dbReference>
<dbReference type="EnsemblPlants" id="Pp3c17_15100V3.2">
    <property type="protein sequence ID" value="Pp3c17_15100V3.2"/>
    <property type="gene ID" value="Pp3c17_15100"/>
</dbReference>
<dbReference type="PANTHER" id="PTHR14791:SF29">
    <property type="entry name" value="PROTEIN KIBRA"/>
    <property type="match status" value="1"/>
</dbReference>
<dbReference type="InterPro" id="IPR001202">
    <property type="entry name" value="WW_dom"/>
</dbReference>
<keyword evidence="8" id="KW-1185">Reference proteome</keyword>
<evidence type="ECO:0000313" key="8">
    <source>
        <dbReference type="Proteomes" id="UP000006727"/>
    </source>
</evidence>
<sequence>MGIMVRERAQEVPLMEQKRDNYVCGELQPEPQLPSGWEKCLDLKSGLIYFRDWNSSTLTYRDPRQAVPPPVQRIGLLSISLLPDDITDAKLSSNAGEGFGKRFKGIAKTDLSGQPARLSWGLSTAQITSQGDSSDRETTSLSMDEVNDQSLELTLNLPGTTSRPTPSNQEDSVCTVEKVRSALERSQWLSAAQLPKKRPACSSGHKLSDTLSTALSLLSSQASTSRESNSFGPPYSTSSKSSSQSTSQCSSEGFTSPSAMSYQGDDEEVQQPRTCGDSNVTSQQASSRKHQVPENGEVMVTVGCKSCLMYVMLSKSHPSCPKCGNADVLLELPSIIYPSLPKKQRMTLDSPTWSWCTA</sequence>
<protein>
    <recommendedName>
        <fullName evidence="5">WW domain-containing protein</fullName>
    </recommendedName>
</protein>
<reference evidence="6 8" key="1">
    <citation type="journal article" date="2008" name="Science">
        <title>The Physcomitrella genome reveals evolutionary insights into the conquest of land by plants.</title>
        <authorList>
            <person name="Rensing S."/>
            <person name="Lang D."/>
            <person name="Zimmer A."/>
            <person name="Terry A."/>
            <person name="Salamov A."/>
            <person name="Shapiro H."/>
            <person name="Nishiyama T."/>
            <person name="Perroud P.-F."/>
            <person name="Lindquist E."/>
            <person name="Kamisugi Y."/>
            <person name="Tanahashi T."/>
            <person name="Sakakibara K."/>
            <person name="Fujita T."/>
            <person name="Oishi K."/>
            <person name="Shin-I T."/>
            <person name="Kuroki Y."/>
            <person name="Toyoda A."/>
            <person name="Suzuki Y."/>
            <person name="Hashimoto A."/>
            <person name="Yamaguchi K."/>
            <person name="Sugano A."/>
            <person name="Kohara Y."/>
            <person name="Fujiyama A."/>
            <person name="Anterola A."/>
            <person name="Aoki S."/>
            <person name="Ashton N."/>
            <person name="Barbazuk W.B."/>
            <person name="Barker E."/>
            <person name="Bennetzen J."/>
            <person name="Bezanilla M."/>
            <person name="Blankenship R."/>
            <person name="Cho S.H."/>
            <person name="Dutcher S."/>
            <person name="Estelle M."/>
            <person name="Fawcett J.A."/>
            <person name="Gundlach H."/>
            <person name="Hanada K."/>
            <person name="Heyl A."/>
            <person name="Hicks K.A."/>
            <person name="Hugh J."/>
            <person name="Lohr M."/>
            <person name="Mayer K."/>
            <person name="Melkozernov A."/>
            <person name="Murata T."/>
            <person name="Nelson D."/>
            <person name="Pils B."/>
            <person name="Prigge M."/>
            <person name="Reiss B."/>
            <person name="Renner T."/>
            <person name="Rombauts S."/>
            <person name="Rushton P."/>
            <person name="Sanderfoot A."/>
            <person name="Schween G."/>
            <person name="Shiu S.-H."/>
            <person name="Stueber K."/>
            <person name="Theodoulou F.L."/>
            <person name="Tu H."/>
            <person name="Van de Peer Y."/>
            <person name="Verrier P.J."/>
            <person name="Waters E."/>
            <person name="Wood A."/>
            <person name="Yang L."/>
            <person name="Cove D."/>
            <person name="Cuming A."/>
            <person name="Hasebe M."/>
            <person name="Lucas S."/>
            <person name="Mishler D.B."/>
            <person name="Reski R."/>
            <person name="Grigoriev I."/>
            <person name="Quatrano R.S."/>
            <person name="Boore J.L."/>
        </authorList>
    </citation>
    <scope>NUCLEOTIDE SEQUENCE [LARGE SCALE GENOMIC DNA]</scope>
    <source>
        <strain evidence="7 8">cv. Gransden 2004</strain>
    </source>
</reference>
<evidence type="ECO:0000313" key="6">
    <source>
        <dbReference type="EMBL" id="PNR36264.1"/>
    </source>
</evidence>
<keyword evidence="2" id="KW-0963">Cytoplasm</keyword>
<dbReference type="AlphaFoldDB" id="A0A2K1J405"/>
<reference evidence="6 8" key="2">
    <citation type="journal article" date="2018" name="Plant J.">
        <title>The Physcomitrella patens chromosome-scale assembly reveals moss genome structure and evolution.</title>
        <authorList>
            <person name="Lang D."/>
            <person name="Ullrich K.K."/>
            <person name="Murat F."/>
            <person name="Fuchs J."/>
            <person name="Jenkins J."/>
            <person name="Haas F.B."/>
            <person name="Piednoel M."/>
            <person name="Gundlach H."/>
            <person name="Van Bel M."/>
            <person name="Meyberg R."/>
            <person name="Vives C."/>
            <person name="Morata J."/>
            <person name="Symeonidi A."/>
            <person name="Hiss M."/>
            <person name="Muchero W."/>
            <person name="Kamisugi Y."/>
            <person name="Saleh O."/>
            <person name="Blanc G."/>
            <person name="Decker E.L."/>
            <person name="van Gessel N."/>
            <person name="Grimwood J."/>
            <person name="Hayes R.D."/>
            <person name="Graham S.W."/>
            <person name="Gunter L.E."/>
            <person name="McDaniel S.F."/>
            <person name="Hoernstein S.N.W."/>
            <person name="Larsson A."/>
            <person name="Li F.W."/>
            <person name="Perroud P.F."/>
            <person name="Phillips J."/>
            <person name="Ranjan P."/>
            <person name="Rokshar D.S."/>
            <person name="Rothfels C.J."/>
            <person name="Schneider L."/>
            <person name="Shu S."/>
            <person name="Stevenson D.W."/>
            <person name="Thummler F."/>
            <person name="Tillich M."/>
            <person name="Villarreal Aguilar J.C."/>
            <person name="Widiez T."/>
            <person name="Wong G.K."/>
            <person name="Wymore A."/>
            <person name="Zhang Y."/>
            <person name="Zimmer A.D."/>
            <person name="Quatrano R.S."/>
            <person name="Mayer K.F.X."/>
            <person name="Goodstein D."/>
            <person name="Casacuberta J.M."/>
            <person name="Vandepoele K."/>
            <person name="Reski R."/>
            <person name="Cuming A.C."/>
            <person name="Tuskan G.A."/>
            <person name="Maumus F."/>
            <person name="Salse J."/>
            <person name="Schmutz J."/>
            <person name="Rensing S.A."/>
        </authorList>
    </citation>
    <scope>NUCLEOTIDE SEQUENCE [LARGE SCALE GENOMIC DNA]</scope>
    <source>
        <strain evidence="7 8">cv. Gransden 2004</strain>
    </source>
</reference>
<comment type="subcellular location">
    <subcellularLocation>
        <location evidence="1">Cytoplasm</location>
    </subcellularLocation>
</comment>
<dbReference type="EnsemblPlants" id="Pp3c17_15100V3.1">
    <property type="protein sequence ID" value="Pp3c17_15100V3.1"/>
    <property type="gene ID" value="Pp3c17_15100"/>
</dbReference>